<comment type="similarity">
    <text evidence="2 3">Belongs to the small heat shock protein (HSP20) family.</text>
</comment>
<dbReference type="Gene3D" id="2.60.40.790">
    <property type="match status" value="1"/>
</dbReference>
<dbReference type="VEuPathDB" id="FungiDB:BCV72DRAFT_221931"/>
<evidence type="ECO:0000256" key="1">
    <source>
        <dbReference type="ARBA" id="ARBA00023016"/>
    </source>
</evidence>
<dbReference type="CDD" id="cd06464">
    <property type="entry name" value="ACD_sHsps-like"/>
    <property type="match status" value="1"/>
</dbReference>
<keyword evidence="1" id="KW-0346">Stress response</keyword>
<dbReference type="InterPro" id="IPR002068">
    <property type="entry name" value="A-crystallin/Hsp20_dom"/>
</dbReference>
<dbReference type="Proteomes" id="UP000242381">
    <property type="component" value="Unassembled WGS sequence"/>
</dbReference>
<evidence type="ECO:0000313" key="7">
    <source>
        <dbReference type="Proteomes" id="UP000242381"/>
    </source>
</evidence>
<dbReference type="InterPro" id="IPR008978">
    <property type="entry name" value="HSP20-like_chaperone"/>
</dbReference>
<protein>
    <submittedName>
        <fullName evidence="6">HSP20-like chaperone</fullName>
    </submittedName>
</protein>
<dbReference type="SUPFAM" id="SSF49764">
    <property type="entry name" value="HSP20-like chaperones"/>
    <property type="match status" value="1"/>
</dbReference>
<dbReference type="Pfam" id="PF00011">
    <property type="entry name" value="HSP20"/>
    <property type="match status" value="1"/>
</dbReference>
<reference evidence="6 7" key="1">
    <citation type="journal article" date="2016" name="Proc. Natl. Acad. Sci. U.S.A.">
        <title>Lipid metabolic changes in an early divergent fungus govern the establishment of a mutualistic symbiosis with endobacteria.</title>
        <authorList>
            <person name="Lastovetsky O.A."/>
            <person name="Gaspar M.L."/>
            <person name="Mondo S.J."/>
            <person name="LaButti K.M."/>
            <person name="Sandor L."/>
            <person name="Grigoriev I.V."/>
            <person name="Henry S.A."/>
            <person name="Pawlowska T.E."/>
        </authorList>
    </citation>
    <scope>NUCLEOTIDE SEQUENCE [LARGE SCALE GENOMIC DNA]</scope>
    <source>
        <strain evidence="6 7">ATCC 11559</strain>
    </source>
</reference>
<dbReference type="AlphaFoldDB" id="A0A0A1PE37"/>
<sequence>MALTNRFFADAFKDMHRAFSLLDDPSFFNDARRSLGHVNNTLGSLTRHPATDISETADAYEMHVELPGYDKKNIHIDVADDRTLHLSGSVQHYHEASSEGQKQDEKSTEVSKDTKSPKWWVNERASGSFQRSFKFPAPINASDIKASYENGVLKIHVPKVPNEGRKRIDIN</sequence>
<name>A0A0A1PE37_RHIZD</name>
<dbReference type="InterPro" id="IPR031107">
    <property type="entry name" value="Small_HSP"/>
</dbReference>
<accession>A0A0A1PE37</accession>
<evidence type="ECO:0000259" key="5">
    <source>
        <dbReference type="PROSITE" id="PS01031"/>
    </source>
</evidence>
<dbReference type="EMBL" id="KV921266">
    <property type="protein sequence ID" value="ORE22495.1"/>
    <property type="molecule type" value="Genomic_DNA"/>
</dbReference>
<evidence type="ECO:0000256" key="3">
    <source>
        <dbReference type="RuleBase" id="RU003616"/>
    </source>
</evidence>
<feature type="compositionally biased region" description="Basic and acidic residues" evidence="4">
    <location>
        <begin position="92"/>
        <end position="116"/>
    </location>
</feature>
<evidence type="ECO:0000256" key="4">
    <source>
        <dbReference type="SAM" id="MobiDB-lite"/>
    </source>
</evidence>
<dbReference type="OMA" id="HDIETHW"/>
<dbReference type="PANTHER" id="PTHR11527">
    <property type="entry name" value="HEAT-SHOCK PROTEIN 20 FAMILY MEMBER"/>
    <property type="match status" value="1"/>
</dbReference>
<proteinExistence type="inferred from homology"/>
<feature type="region of interest" description="Disordered" evidence="4">
    <location>
        <begin position="91"/>
        <end position="116"/>
    </location>
</feature>
<gene>
    <name evidence="6" type="ORF">BCV71DRAFT_260206</name>
</gene>
<organism evidence="6 7">
    <name type="scientific">Rhizopus microsporus</name>
    <dbReference type="NCBI Taxonomy" id="58291"/>
    <lineage>
        <taxon>Eukaryota</taxon>
        <taxon>Fungi</taxon>
        <taxon>Fungi incertae sedis</taxon>
        <taxon>Mucoromycota</taxon>
        <taxon>Mucoromycotina</taxon>
        <taxon>Mucoromycetes</taxon>
        <taxon>Mucorales</taxon>
        <taxon>Mucorineae</taxon>
        <taxon>Rhizopodaceae</taxon>
        <taxon>Rhizopus</taxon>
    </lineage>
</organism>
<evidence type="ECO:0000256" key="2">
    <source>
        <dbReference type="PROSITE-ProRule" id="PRU00285"/>
    </source>
</evidence>
<dbReference type="PROSITE" id="PS01031">
    <property type="entry name" value="SHSP"/>
    <property type="match status" value="1"/>
</dbReference>
<feature type="domain" description="SHSP" evidence="5">
    <location>
        <begin position="41"/>
        <end position="171"/>
    </location>
</feature>
<evidence type="ECO:0000313" key="6">
    <source>
        <dbReference type="EMBL" id="ORE22495.1"/>
    </source>
</evidence>